<evidence type="ECO:0000256" key="3">
    <source>
        <dbReference type="ARBA" id="ARBA00022692"/>
    </source>
</evidence>
<keyword evidence="14" id="KW-1185">Reference proteome</keyword>
<dbReference type="InterPro" id="IPR000595">
    <property type="entry name" value="cNMP-bd_dom"/>
</dbReference>
<keyword evidence="6 11" id="KW-0472">Membrane</keyword>
<dbReference type="Gene3D" id="1.10.287.70">
    <property type="match status" value="1"/>
</dbReference>
<dbReference type="SMART" id="SM00100">
    <property type="entry name" value="cNMP"/>
    <property type="match status" value="1"/>
</dbReference>
<evidence type="ECO:0000256" key="1">
    <source>
        <dbReference type="ARBA" id="ARBA00004141"/>
    </source>
</evidence>
<dbReference type="GO" id="GO:0044877">
    <property type="term" value="F:protein-containing complex binding"/>
    <property type="evidence" value="ECO:0007669"/>
    <property type="project" value="TreeGrafter"/>
</dbReference>
<comment type="caution">
    <text evidence="13">The sequence shown here is derived from an EMBL/GenBank/DDBJ whole genome shotgun (WGS) entry which is preliminary data.</text>
</comment>
<dbReference type="FunFam" id="1.10.287.630:FF:000001">
    <property type="entry name" value="Cyclic nucleotide-gated channel alpha 3"/>
    <property type="match status" value="1"/>
</dbReference>
<dbReference type="SUPFAM" id="SSF81324">
    <property type="entry name" value="Voltage-gated potassium channels"/>
    <property type="match status" value="1"/>
</dbReference>
<dbReference type="Gene3D" id="1.10.287.630">
    <property type="entry name" value="Helix hairpin bin"/>
    <property type="match status" value="1"/>
</dbReference>
<dbReference type="SUPFAM" id="SSF51206">
    <property type="entry name" value="cAMP-binding domain-like"/>
    <property type="match status" value="1"/>
</dbReference>
<feature type="transmembrane region" description="Helical" evidence="11">
    <location>
        <begin position="518"/>
        <end position="539"/>
    </location>
</feature>
<evidence type="ECO:0000256" key="8">
    <source>
        <dbReference type="ARBA" id="ARBA00023303"/>
    </source>
</evidence>
<evidence type="ECO:0000256" key="4">
    <source>
        <dbReference type="ARBA" id="ARBA00022989"/>
    </source>
</evidence>
<dbReference type="CDD" id="cd00038">
    <property type="entry name" value="CAP_ED"/>
    <property type="match status" value="1"/>
</dbReference>
<dbReference type="Gene3D" id="2.60.120.10">
    <property type="entry name" value="Jelly Rolls"/>
    <property type="match status" value="1"/>
</dbReference>
<keyword evidence="7" id="KW-1071">Ligand-gated ion channel</keyword>
<dbReference type="Pfam" id="PF00027">
    <property type="entry name" value="cNMP_binding"/>
    <property type="match status" value="1"/>
</dbReference>
<evidence type="ECO:0000256" key="6">
    <source>
        <dbReference type="ARBA" id="ARBA00023136"/>
    </source>
</evidence>
<dbReference type="Pfam" id="PF00520">
    <property type="entry name" value="Ion_trans"/>
    <property type="match status" value="1"/>
</dbReference>
<dbReference type="GO" id="GO:0005223">
    <property type="term" value="F:intracellularly cGMP-activated cation channel activity"/>
    <property type="evidence" value="ECO:0007669"/>
    <property type="project" value="TreeGrafter"/>
</dbReference>
<keyword evidence="5" id="KW-0406">Ion transport</keyword>
<dbReference type="InterPro" id="IPR005821">
    <property type="entry name" value="Ion_trans_dom"/>
</dbReference>
<dbReference type="InterPro" id="IPR018490">
    <property type="entry name" value="cNMP-bd_dom_sf"/>
</dbReference>
<dbReference type="InterPro" id="IPR050866">
    <property type="entry name" value="CNG_cation_channel"/>
</dbReference>
<dbReference type="GO" id="GO:0030553">
    <property type="term" value="F:cGMP binding"/>
    <property type="evidence" value="ECO:0007669"/>
    <property type="project" value="TreeGrafter"/>
</dbReference>
<feature type="coiled-coil region" evidence="9">
    <location>
        <begin position="781"/>
        <end position="808"/>
    </location>
</feature>
<dbReference type="PANTHER" id="PTHR45638:SF1">
    <property type="entry name" value="CYCLIC NUCLEOTIDE-GATED ION CHANNEL SUBUNIT B, ISOFORM A"/>
    <property type="match status" value="1"/>
</dbReference>
<comment type="subcellular location">
    <subcellularLocation>
        <location evidence="1">Membrane</location>
        <topology evidence="1">Multi-pass membrane protein</topology>
    </subcellularLocation>
</comment>
<dbReference type="FunFam" id="2.60.120.10:FF:000020">
    <property type="entry name" value="Cyclic nucleotide-gated channel beta 3"/>
    <property type="match status" value="1"/>
</dbReference>
<name>A0A9J6BE00_POLVA</name>
<dbReference type="EMBL" id="JADBJN010000004">
    <property type="protein sequence ID" value="KAG5667747.1"/>
    <property type="molecule type" value="Genomic_DNA"/>
</dbReference>
<gene>
    <name evidence="13" type="ORF">PVAND_015717</name>
</gene>
<dbReference type="PANTHER" id="PTHR45638">
    <property type="entry name" value="CYCLIC NUCLEOTIDE-GATED CATION CHANNEL SUBUNIT A"/>
    <property type="match status" value="1"/>
</dbReference>
<evidence type="ECO:0000256" key="7">
    <source>
        <dbReference type="ARBA" id="ARBA00023286"/>
    </source>
</evidence>
<feature type="compositionally biased region" description="Low complexity" evidence="10">
    <location>
        <begin position="230"/>
        <end position="247"/>
    </location>
</feature>
<keyword evidence="8" id="KW-0407">Ion channel</keyword>
<evidence type="ECO:0000256" key="5">
    <source>
        <dbReference type="ARBA" id="ARBA00023065"/>
    </source>
</evidence>
<accession>A0A9J6BE00</accession>
<dbReference type="FunFam" id="1.10.287.70:FF:000149">
    <property type="entry name" value="Cyclic nucleotide-gated cation channel beta-1"/>
    <property type="match status" value="1"/>
</dbReference>
<dbReference type="GO" id="GO:0017071">
    <property type="term" value="C:intracellular cyclic nucleotide activated cation channel complex"/>
    <property type="evidence" value="ECO:0007669"/>
    <property type="project" value="TreeGrafter"/>
</dbReference>
<feature type="region of interest" description="Disordered" evidence="10">
    <location>
        <begin position="1"/>
        <end position="22"/>
    </location>
</feature>
<organism evidence="13 14">
    <name type="scientific">Polypedilum vanderplanki</name>
    <name type="common">Sleeping chironomid midge</name>
    <dbReference type="NCBI Taxonomy" id="319348"/>
    <lineage>
        <taxon>Eukaryota</taxon>
        <taxon>Metazoa</taxon>
        <taxon>Ecdysozoa</taxon>
        <taxon>Arthropoda</taxon>
        <taxon>Hexapoda</taxon>
        <taxon>Insecta</taxon>
        <taxon>Pterygota</taxon>
        <taxon>Neoptera</taxon>
        <taxon>Endopterygota</taxon>
        <taxon>Diptera</taxon>
        <taxon>Nematocera</taxon>
        <taxon>Chironomoidea</taxon>
        <taxon>Chironomidae</taxon>
        <taxon>Chironominae</taxon>
        <taxon>Polypedilum</taxon>
        <taxon>Polypedilum</taxon>
    </lineage>
</organism>
<dbReference type="PROSITE" id="PS00889">
    <property type="entry name" value="CNMP_BINDING_2"/>
    <property type="match status" value="1"/>
</dbReference>
<feature type="transmembrane region" description="Helical" evidence="11">
    <location>
        <begin position="373"/>
        <end position="394"/>
    </location>
</feature>
<dbReference type="GO" id="GO:0005886">
    <property type="term" value="C:plasma membrane"/>
    <property type="evidence" value="ECO:0007669"/>
    <property type="project" value="TreeGrafter"/>
</dbReference>
<evidence type="ECO:0000256" key="2">
    <source>
        <dbReference type="ARBA" id="ARBA00022448"/>
    </source>
</evidence>
<dbReference type="OrthoDB" id="421226at2759"/>
<dbReference type="AlphaFoldDB" id="A0A9J6BE00"/>
<evidence type="ECO:0000256" key="9">
    <source>
        <dbReference type="SAM" id="Coils"/>
    </source>
</evidence>
<dbReference type="PROSITE" id="PS50042">
    <property type="entry name" value="CNMP_BINDING_3"/>
    <property type="match status" value="1"/>
</dbReference>
<evidence type="ECO:0000256" key="10">
    <source>
        <dbReference type="SAM" id="MobiDB-lite"/>
    </source>
</evidence>
<dbReference type="InterPro" id="IPR014710">
    <property type="entry name" value="RmlC-like_jellyroll"/>
</dbReference>
<feature type="domain" description="Cyclic nucleotide-binding" evidence="12">
    <location>
        <begin position="683"/>
        <end position="788"/>
    </location>
</feature>
<feature type="region of interest" description="Disordered" evidence="10">
    <location>
        <begin position="274"/>
        <end position="294"/>
    </location>
</feature>
<evidence type="ECO:0000256" key="11">
    <source>
        <dbReference type="SAM" id="Phobius"/>
    </source>
</evidence>
<feature type="transmembrane region" description="Helical" evidence="11">
    <location>
        <begin position="579"/>
        <end position="600"/>
    </location>
</feature>
<evidence type="ECO:0000313" key="13">
    <source>
        <dbReference type="EMBL" id="KAG5667747.1"/>
    </source>
</evidence>
<dbReference type="InterPro" id="IPR018488">
    <property type="entry name" value="cNMP-bd_CS"/>
</dbReference>
<evidence type="ECO:0000259" key="12">
    <source>
        <dbReference type="PROSITE" id="PS50042"/>
    </source>
</evidence>
<feature type="transmembrane region" description="Helical" evidence="11">
    <location>
        <begin position="456"/>
        <end position="476"/>
    </location>
</feature>
<keyword evidence="9" id="KW-0175">Coiled coil</keyword>
<sequence length="931" mass="106645">MTSQASLLSSPDNSVKYRSNSRSASNSNLYKSLEDIQKNLDSLDNFLTITEDILTRERYHDMELYKRERERKNTGGKLLESPASTCHPPPLSFKNGKIFCPAVTATFNPSNVQLNFEIVKQIINNQNNFLCYDNHEMDEQEIASSSPDVNLSDEQDIFMTHKEDDEEVKLKSMNNLLMKSNSTISSKLDDAVMKSIEDEIIEYERDMRENYEKSETMECMILPPETPEKSQLTQSTSISHQSSSPTPSEKPITNRFIQHSFRNLIHKFNERSRRMQNRLKRPPSPTSSGSVSTSTPLHMKLLYGVKNDDNDDVVVVEEGTDTDGHLAGRQKRPLAQIAIESPAALEKEDPNVHNQCSIFCCCNGPVLDPQGKFYISWLFIVTLSFLYNAFVIPLRTSFPFQTVDNQHLWLTMDIVVDVVYLVDLLFIKHRKMYLFEGFWVKDRQLTRKNYMRKLQFKMDVVSLLPLDILYFIPWFGRSAVYLRVPRLLKIQSFWEFFKLLDRVIASPHILRVIKTLSYMLYMIHLTACTYYAVSFYKGLGINRWVFSGKGHPYVRCFAFATKTATSIGKNPKPSEVDEYLFMTCAWLMGVFVFALLIGQIRDIISTATRSQSEYKQLVDETLEYMRRLQLPTELQRRVKQWFTFTWDQQRSLDESHILDSLPANLKTDIAISVHIQTLSKVQLFSGCDEAFLRELVLKLRSVIFLPMDYVCKKGEVGKEMYIIKTGKIEVLGKNDEVLATLCTGACFGEISLLDISGGPQGNRRTADVRSKGFSNLFVLSKSDLEEVIVHYEDARAALESRAKALLKENANRDKREAKLRRPSMLSVKSEEEVVIDNPKTPNQPKLLDAVIQALPSNSPAAQLLTRGSRKGKKRVGPAPADFKIENEIVKENMNLTDSEKELMMRVNENGKSVKCDVHKEMDVDDAKKKED</sequence>
<dbReference type="Proteomes" id="UP001107558">
    <property type="component" value="Chromosome 4"/>
</dbReference>
<feature type="region of interest" description="Disordered" evidence="10">
    <location>
        <begin position="226"/>
        <end position="252"/>
    </location>
</feature>
<keyword evidence="3 11" id="KW-0812">Transmembrane</keyword>
<dbReference type="GO" id="GO:0005222">
    <property type="term" value="F:intracellularly cAMP-activated cation channel activity"/>
    <property type="evidence" value="ECO:0007669"/>
    <property type="project" value="TreeGrafter"/>
</dbReference>
<protein>
    <recommendedName>
        <fullName evidence="12">Cyclic nucleotide-binding domain-containing protein</fullName>
    </recommendedName>
</protein>
<feature type="compositionally biased region" description="Polar residues" evidence="10">
    <location>
        <begin position="1"/>
        <end position="17"/>
    </location>
</feature>
<keyword evidence="4 11" id="KW-1133">Transmembrane helix</keyword>
<dbReference type="PROSITE" id="PS00888">
    <property type="entry name" value="CNMP_BINDING_1"/>
    <property type="match status" value="1"/>
</dbReference>
<evidence type="ECO:0000313" key="14">
    <source>
        <dbReference type="Proteomes" id="UP001107558"/>
    </source>
</evidence>
<keyword evidence="2" id="KW-0813">Transport</keyword>
<proteinExistence type="predicted"/>
<reference evidence="13" key="1">
    <citation type="submission" date="2021-03" db="EMBL/GenBank/DDBJ databases">
        <title>Chromosome level genome of the anhydrobiotic midge Polypedilum vanderplanki.</title>
        <authorList>
            <person name="Yoshida Y."/>
            <person name="Kikawada T."/>
            <person name="Gusev O."/>
        </authorList>
    </citation>
    <scope>NUCLEOTIDE SEQUENCE</scope>
    <source>
        <strain evidence="13">NIAS01</strain>
        <tissue evidence="13">Whole body or cell culture</tissue>
    </source>
</reference>
<feature type="transmembrane region" description="Helical" evidence="11">
    <location>
        <begin position="406"/>
        <end position="427"/>
    </location>
</feature>